<dbReference type="AlphaFoldDB" id="A0A8B8CJA5"/>
<dbReference type="GeneID" id="111119751"/>
<dbReference type="RefSeq" id="XP_022315917.1">
    <property type="nucleotide sequence ID" value="XM_022460209.1"/>
</dbReference>
<protein>
    <submittedName>
        <fullName evidence="3">Uncharacterized protein LOC111119751</fullName>
    </submittedName>
</protein>
<evidence type="ECO:0000256" key="1">
    <source>
        <dbReference type="SAM" id="MobiDB-lite"/>
    </source>
</evidence>
<dbReference type="KEGG" id="cvn:111119751"/>
<accession>A0A8B8CJA5</accession>
<name>A0A8B8CJA5_CRAVI</name>
<gene>
    <name evidence="3" type="primary">LOC111119751</name>
</gene>
<feature type="region of interest" description="Disordered" evidence="1">
    <location>
        <begin position="20"/>
        <end position="136"/>
    </location>
</feature>
<proteinExistence type="predicted"/>
<feature type="compositionally biased region" description="Polar residues" evidence="1">
    <location>
        <begin position="44"/>
        <end position="72"/>
    </location>
</feature>
<evidence type="ECO:0000313" key="3">
    <source>
        <dbReference type="RefSeq" id="XP_022315917.1"/>
    </source>
</evidence>
<dbReference type="Proteomes" id="UP000694844">
    <property type="component" value="Chromosome 2"/>
</dbReference>
<organism evidence="2 3">
    <name type="scientific">Crassostrea virginica</name>
    <name type="common">Eastern oyster</name>
    <dbReference type="NCBI Taxonomy" id="6565"/>
    <lineage>
        <taxon>Eukaryota</taxon>
        <taxon>Metazoa</taxon>
        <taxon>Spiralia</taxon>
        <taxon>Lophotrochozoa</taxon>
        <taxon>Mollusca</taxon>
        <taxon>Bivalvia</taxon>
        <taxon>Autobranchia</taxon>
        <taxon>Pteriomorphia</taxon>
        <taxon>Ostreida</taxon>
        <taxon>Ostreoidea</taxon>
        <taxon>Ostreidae</taxon>
        <taxon>Crassostrea</taxon>
    </lineage>
</organism>
<reference evidence="3" key="1">
    <citation type="submission" date="2025-08" db="UniProtKB">
        <authorList>
            <consortium name="RefSeq"/>
        </authorList>
    </citation>
    <scope>IDENTIFICATION</scope>
    <source>
        <tissue evidence="3">Whole sample</tissue>
    </source>
</reference>
<feature type="compositionally biased region" description="Basic residues" evidence="1">
    <location>
        <begin position="77"/>
        <end position="87"/>
    </location>
</feature>
<evidence type="ECO:0000313" key="2">
    <source>
        <dbReference type="Proteomes" id="UP000694844"/>
    </source>
</evidence>
<keyword evidence="2" id="KW-1185">Reference proteome</keyword>
<sequence length="177" mass="19726">MASDEEDDLEALRLAALASLKRKKEDSTSIQPQAQTKPLPEPNQIITPSPSFSSYQPVNQSLPSQSKPNQFYQRGRGNNRRPFRGGKGRGSNWNTAPAGPRSCLIVLTQEEPKKEALPAQETGAKDSKQPPKSKLLLPQDKWASQVYRAFLMKTASLLLLQDPETSSHGMLTRLRFR</sequence>